<evidence type="ECO:0000313" key="2">
    <source>
        <dbReference type="EMBL" id="CCI41485.1"/>
    </source>
</evidence>
<keyword evidence="3" id="KW-1185">Reference proteome</keyword>
<reference evidence="2 3" key="1">
    <citation type="submission" date="2012-05" db="EMBL/GenBank/DDBJ databases">
        <title>Recombination and specialization in a pathogen metapopulation.</title>
        <authorList>
            <person name="Gardiner A."/>
            <person name="Kemen E."/>
            <person name="Schultz-Larsen T."/>
            <person name="MacLean D."/>
            <person name="Van Oosterhout C."/>
            <person name="Jones J.D.G."/>
        </authorList>
    </citation>
    <scope>NUCLEOTIDE SEQUENCE [LARGE SCALE GENOMIC DNA]</scope>
    <source>
        <strain evidence="2 3">Ac Nc2</strain>
    </source>
</reference>
<evidence type="ECO:0000256" key="1">
    <source>
        <dbReference type="SAM" id="MobiDB-lite"/>
    </source>
</evidence>
<dbReference type="AlphaFoldDB" id="A0A024G407"/>
<feature type="region of interest" description="Disordered" evidence="1">
    <location>
        <begin position="139"/>
        <end position="164"/>
    </location>
</feature>
<protein>
    <submittedName>
        <fullName evidence="2">Uncharacterized protein</fullName>
    </submittedName>
</protein>
<proteinExistence type="predicted"/>
<sequence length="164" mass="16937">MPSYKKIALITCANFALHEYTLATYTADSIYQTTKSVGQKDTPSQSPLIQTNNGLNPKNGHKQIPPQPTKKHFRQLTFFGGGGDGAGGGYGGAGAGAGAGIGLNLVSKVLSLGTSAIDTKSSNTKVDLGGFPKSILGSIIPDKGSIDQTTPPSSEAMKQSSRHT</sequence>
<comment type="caution">
    <text evidence="2">The sequence shown here is derived from an EMBL/GenBank/DDBJ whole genome shotgun (WGS) entry which is preliminary data.</text>
</comment>
<name>A0A024G407_9STRA</name>
<dbReference type="Proteomes" id="UP000053237">
    <property type="component" value="Unassembled WGS sequence"/>
</dbReference>
<organism evidence="2 3">
    <name type="scientific">Albugo candida</name>
    <dbReference type="NCBI Taxonomy" id="65357"/>
    <lineage>
        <taxon>Eukaryota</taxon>
        <taxon>Sar</taxon>
        <taxon>Stramenopiles</taxon>
        <taxon>Oomycota</taxon>
        <taxon>Peronosporomycetes</taxon>
        <taxon>Albuginales</taxon>
        <taxon>Albuginaceae</taxon>
        <taxon>Albugo</taxon>
    </lineage>
</organism>
<dbReference type="InParanoid" id="A0A024G407"/>
<feature type="compositionally biased region" description="Polar residues" evidence="1">
    <location>
        <begin position="37"/>
        <end position="56"/>
    </location>
</feature>
<dbReference type="EMBL" id="CAIX01000019">
    <property type="protein sequence ID" value="CCI41485.1"/>
    <property type="molecule type" value="Genomic_DNA"/>
</dbReference>
<feature type="region of interest" description="Disordered" evidence="1">
    <location>
        <begin position="37"/>
        <end position="70"/>
    </location>
</feature>
<evidence type="ECO:0000313" key="3">
    <source>
        <dbReference type="Proteomes" id="UP000053237"/>
    </source>
</evidence>
<feature type="compositionally biased region" description="Polar residues" evidence="1">
    <location>
        <begin position="146"/>
        <end position="164"/>
    </location>
</feature>
<gene>
    <name evidence="2" type="ORF">BN9_022690</name>
</gene>
<accession>A0A024G407</accession>